<dbReference type="Proteomes" id="UP000026915">
    <property type="component" value="Chromosome 1"/>
</dbReference>
<sequence>MISLKILIFRFKPIAFRIVYDLNIAADFPAMTTLWRSPKRECQSAPFRSVLSTSEPQLKFARRASPHVPK</sequence>
<keyword evidence="2" id="KW-1185">Reference proteome</keyword>
<proteinExistence type="predicted"/>
<dbReference type="HOGENOM" id="CLU_2762934_0_0_1"/>
<accession>A0A061DZ59</accession>
<evidence type="ECO:0000313" key="2">
    <source>
        <dbReference type="Proteomes" id="UP000026915"/>
    </source>
</evidence>
<dbReference type="InParanoid" id="A0A061DZ59"/>
<dbReference type="Gramene" id="EOX95293">
    <property type="protein sequence ID" value="EOX95293"/>
    <property type="gene ID" value="TCM_004830"/>
</dbReference>
<protein>
    <submittedName>
        <fullName evidence="1">Uncharacterized protein</fullName>
    </submittedName>
</protein>
<dbReference type="EMBL" id="CM001879">
    <property type="protein sequence ID" value="EOX95293.1"/>
    <property type="molecule type" value="Genomic_DNA"/>
</dbReference>
<evidence type="ECO:0000313" key="1">
    <source>
        <dbReference type="EMBL" id="EOX95293.1"/>
    </source>
</evidence>
<organism evidence="1 2">
    <name type="scientific">Theobroma cacao</name>
    <name type="common">Cacao</name>
    <name type="synonym">Cocoa</name>
    <dbReference type="NCBI Taxonomy" id="3641"/>
    <lineage>
        <taxon>Eukaryota</taxon>
        <taxon>Viridiplantae</taxon>
        <taxon>Streptophyta</taxon>
        <taxon>Embryophyta</taxon>
        <taxon>Tracheophyta</taxon>
        <taxon>Spermatophyta</taxon>
        <taxon>Magnoliopsida</taxon>
        <taxon>eudicotyledons</taxon>
        <taxon>Gunneridae</taxon>
        <taxon>Pentapetalae</taxon>
        <taxon>rosids</taxon>
        <taxon>malvids</taxon>
        <taxon>Malvales</taxon>
        <taxon>Malvaceae</taxon>
        <taxon>Byttnerioideae</taxon>
        <taxon>Theobroma</taxon>
    </lineage>
</organism>
<gene>
    <name evidence="1" type="ORF">TCM_004830</name>
</gene>
<name>A0A061DZ59_THECC</name>
<reference evidence="1 2" key="1">
    <citation type="journal article" date="2013" name="Genome Biol.">
        <title>The genome sequence of the most widely cultivated cacao type and its use to identify candidate genes regulating pod color.</title>
        <authorList>
            <person name="Motamayor J.C."/>
            <person name="Mockaitis K."/>
            <person name="Schmutz J."/>
            <person name="Haiminen N."/>
            <person name="Iii D.L."/>
            <person name="Cornejo O."/>
            <person name="Findley S.D."/>
            <person name="Zheng P."/>
            <person name="Utro F."/>
            <person name="Royaert S."/>
            <person name="Saski C."/>
            <person name="Jenkins J."/>
            <person name="Podicheti R."/>
            <person name="Zhao M."/>
            <person name="Scheffler B.E."/>
            <person name="Stack J.C."/>
            <person name="Feltus F.A."/>
            <person name="Mustiga G.M."/>
            <person name="Amores F."/>
            <person name="Phillips W."/>
            <person name="Marelli J.P."/>
            <person name="May G.D."/>
            <person name="Shapiro H."/>
            <person name="Ma J."/>
            <person name="Bustamante C.D."/>
            <person name="Schnell R.J."/>
            <person name="Main D."/>
            <person name="Gilbert D."/>
            <person name="Parida L."/>
            <person name="Kuhn D.N."/>
        </authorList>
    </citation>
    <scope>NUCLEOTIDE SEQUENCE [LARGE SCALE GENOMIC DNA]</scope>
    <source>
        <strain evidence="2">cv. Matina 1-6</strain>
    </source>
</reference>
<dbReference type="AlphaFoldDB" id="A0A061DZ59"/>